<proteinExistence type="predicted"/>
<evidence type="ECO:0000256" key="1">
    <source>
        <dbReference type="SAM" id="Coils"/>
    </source>
</evidence>
<dbReference type="AlphaFoldDB" id="X1MQY3"/>
<feature type="region of interest" description="Disordered" evidence="2">
    <location>
        <begin position="1"/>
        <end position="31"/>
    </location>
</feature>
<organism evidence="3">
    <name type="scientific">marine sediment metagenome</name>
    <dbReference type="NCBI Taxonomy" id="412755"/>
    <lineage>
        <taxon>unclassified sequences</taxon>
        <taxon>metagenomes</taxon>
        <taxon>ecological metagenomes</taxon>
    </lineage>
</organism>
<dbReference type="EMBL" id="BARV01032379">
    <property type="protein sequence ID" value="GAI33733.1"/>
    <property type="molecule type" value="Genomic_DNA"/>
</dbReference>
<gene>
    <name evidence="3" type="ORF">S06H3_51061</name>
</gene>
<evidence type="ECO:0000256" key="2">
    <source>
        <dbReference type="SAM" id="MobiDB-lite"/>
    </source>
</evidence>
<comment type="caution">
    <text evidence="3">The sequence shown here is derived from an EMBL/GenBank/DDBJ whole genome shotgun (WGS) entry which is preliminary data.</text>
</comment>
<protein>
    <submittedName>
        <fullName evidence="3">Uncharacterized protein</fullName>
    </submittedName>
</protein>
<name>X1MQY3_9ZZZZ</name>
<reference evidence="3" key="1">
    <citation type="journal article" date="2014" name="Front. Microbiol.">
        <title>High frequency of phylogenetically diverse reductive dehalogenase-homologous genes in deep subseafloor sedimentary metagenomes.</title>
        <authorList>
            <person name="Kawai M."/>
            <person name="Futagami T."/>
            <person name="Toyoda A."/>
            <person name="Takaki Y."/>
            <person name="Nishi S."/>
            <person name="Hori S."/>
            <person name="Arai W."/>
            <person name="Tsubouchi T."/>
            <person name="Morono Y."/>
            <person name="Uchiyama I."/>
            <person name="Ito T."/>
            <person name="Fujiyama A."/>
            <person name="Inagaki F."/>
            <person name="Takami H."/>
        </authorList>
    </citation>
    <scope>NUCLEOTIDE SEQUENCE</scope>
    <source>
        <strain evidence="3">Expedition CK06-06</strain>
    </source>
</reference>
<keyword evidence="1" id="KW-0175">Coiled coil</keyword>
<feature type="compositionally biased region" description="Basic and acidic residues" evidence="2">
    <location>
        <begin position="1"/>
        <end position="28"/>
    </location>
</feature>
<feature type="coiled-coil region" evidence="1">
    <location>
        <begin position="39"/>
        <end position="80"/>
    </location>
</feature>
<evidence type="ECO:0000313" key="3">
    <source>
        <dbReference type="EMBL" id="GAI33733.1"/>
    </source>
</evidence>
<accession>X1MQY3</accession>
<sequence length="94" mass="10740">MAKQTPSKEETKKDIEEFIAGRKSKPEQSDLFGDQDFVYNVLQTELSDISDEIEKTQEAIGKKKEKLEKLRNRKQEVDKAAGIVANQKKEVKDA</sequence>